<evidence type="ECO:0000313" key="1">
    <source>
        <dbReference type="EMBL" id="GAX58902.1"/>
    </source>
</evidence>
<dbReference type="AlphaFoldDB" id="A0A286PH73"/>
<keyword evidence="2" id="KW-1185">Reference proteome</keyword>
<dbReference type="Proteomes" id="UP000217446">
    <property type="component" value="Unassembled WGS sequence"/>
</dbReference>
<name>A0A286PH73_STROL</name>
<sequence>MISLPTPHTSDRWLLQITIQAARADDTRWREQLAALRSVSSYDPDTQTWSTFIGALNLTAVRTLQALFDVARSFGADIQLEAAPAPASWQGPSFTSDSEVAALFTAQADKGRPLGQHPAD</sequence>
<gene>
    <name evidence="1" type="ORF">SO3561_10477</name>
</gene>
<organism evidence="1 2">
    <name type="scientific">Streptomyces olivochromogenes</name>
    <dbReference type="NCBI Taxonomy" id="1963"/>
    <lineage>
        <taxon>Bacteria</taxon>
        <taxon>Bacillati</taxon>
        <taxon>Actinomycetota</taxon>
        <taxon>Actinomycetes</taxon>
        <taxon>Kitasatosporales</taxon>
        <taxon>Streptomycetaceae</taxon>
        <taxon>Streptomyces</taxon>
    </lineage>
</organism>
<dbReference type="RefSeq" id="WP_067385853.1">
    <property type="nucleotide sequence ID" value="NZ_BDQI01000070.1"/>
</dbReference>
<reference evidence="2" key="1">
    <citation type="submission" date="2017-05" db="EMBL/GenBank/DDBJ databases">
        <title>Streptomyces olivochromogenes NBRC 3561 whole genome shotgun sequence.</title>
        <authorList>
            <person name="Dohra H."/>
            <person name="Kodani S."/>
        </authorList>
    </citation>
    <scope>NUCLEOTIDE SEQUENCE [LARGE SCALE GENOMIC DNA]</scope>
    <source>
        <strain evidence="2">NBRC 3561</strain>
    </source>
</reference>
<accession>A0A286PH73</accession>
<protein>
    <submittedName>
        <fullName evidence="1">Uncharacterized protein</fullName>
    </submittedName>
</protein>
<evidence type="ECO:0000313" key="2">
    <source>
        <dbReference type="Proteomes" id="UP000217446"/>
    </source>
</evidence>
<dbReference type="EMBL" id="BDQI01000070">
    <property type="protein sequence ID" value="GAX58902.1"/>
    <property type="molecule type" value="Genomic_DNA"/>
</dbReference>
<comment type="caution">
    <text evidence="1">The sequence shown here is derived from an EMBL/GenBank/DDBJ whole genome shotgun (WGS) entry which is preliminary data.</text>
</comment>
<proteinExistence type="predicted"/>